<dbReference type="PANTHER" id="PTHR42732:SF1">
    <property type="entry name" value="BETA-MANNOSIDASE"/>
    <property type="match status" value="1"/>
</dbReference>
<comment type="caution">
    <text evidence="8">The sequence shown here is derived from an EMBL/GenBank/DDBJ whole genome shotgun (WGS) entry which is preliminary data.</text>
</comment>
<dbReference type="InterPro" id="IPR013783">
    <property type="entry name" value="Ig-like_fold"/>
</dbReference>
<dbReference type="Gene3D" id="3.20.20.80">
    <property type="entry name" value="Glycosidases"/>
    <property type="match status" value="1"/>
</dbReference>
<dbReference type="InterPro" id="IPR051913">
    <property type="entry name" value="GH2_Domain-Containing"/>
</dbReference>
<dbReference type="Proteomes" id="UP000543598">
    <property type="component" value="Unassembled WGS sequence"/>
</dbReference>
<feature type="domain" description="Glycosyl hydrolases family 2 sugar binding" evidence="7">
    <location>
        <begin position="49"/>
        <end position="165"/>
    </location>
</feature>
<dbReference type="Gene3D" id="2.60.40.10">
    <property type="entry name" value="Immunoglobulins"/>
    <property type="match status" value="1"/>
</dbReference>
<protein>
    <recommendedName>
        <fullName evidence="10">Beta-mannosidase</fullName>
    </recommendedName>
</protein>
<organism evidence="8 9">
    <name type="scientific">Microbacterium ulmi</name>
    <dbReference type="NCBI Taxonomy" id="179095"/>
    <lineage>
        <taxon>Bacteria</taxon>
        <taxon>Bacillati</taxon>
        <taxon>Actinomycetota</taxon>
        <taxon>Actinomycetes</taxon>
        <taxon>Micrococcales</taxon>
        <taxon>Microbacteriaceae</taxon>
        <taxon>Microbacterium</taxon>
    </lineage>
</organism>
<dbReference type="SUPFAM" id="SSF49785">
    <property type="entry name" value="Galactose-binding domain-like"/>
    <property type="match status" value="1"/>
</dbReference>
<dbReference type="SUPFAM" id="SSF49303">
    <property type="entry name" value="beta-Galactosidase/glucuronidase domain"/>
    <property type="match status" value="1"/>
</dbReference>
<evidence type="ECO:0000256" key="1">
    <source>
        <dbReference type="ARBA" id="ARBA00007401"/>
    </source>
</evidence>
<evidence type="ECO:0000256" key="4">
    <source>
        <dbReference type="SAM" id="MobiDB-lite"/>
    </source>
</evidence>
<dbReference type="InterPro" id="IPR008979">
    <property type="entry name" value="Galactose-bd-like_sf"/>
</dbReference>
<evidence type="ECO:0000313" key="8">
    <source>
        <dbReference type="EMBL" id="NNH04942.1"/>
    </source>
</evidence>
<feature type="domain" description="Glycoside hydrolase family 2 catalytic" evidence="6">
    <location>
        <begin position="371"/>
        <end position="516"/>
    </location>
</feature>
<evidence type="ECO:0000259" key="5">
    <source>
        <dbReference type="Pfam" id="PF00703"/>
    </source>
</evidence>
<evidence type="ECO:0000259" key="7">
    <source>
        <dbReference type="Pfam" id="PF02837"/>
    </source>
</evidence>
<dbReference type="Pfam" id="PF02836">
    <property type="entry name" value="Glyco_hydro_2_C"/>
    <property type="match status" value="1"/>
</dbReference>
<name>A0A7Y2M251_9MICO</name>
<keyword evidence="2" id="KW-0378">Hydrolase</keyword>
<reference evidence="8 9" key="1">
    <citation type="submission" date="2020-05" db="EMBL/GenBank/DDBJ databases">
        <title>MicrobeNet Type strains.</title>
        <authorList>
            <person name="Nicholson A.C."/>
        </authorList>
    </citation>
    <scope>NUCLEOTIDE SEQUENCE [LARGE SCALE GENOMIC DNA]</scope>
    <source>
        <strain evidence="8 9">JCM 14282</strain>
    </source>
</reference>
<evidence type="ECO:0008006" key="10">
    <source>
        <dbReference type="Google" id="ProtNLM"/>
    </source>
</evidence>
<feature type="region of interest" description="Disordered" evidence="4">
    <location>
        <begin position="1"/>
        <end position="37"/>
    </location>
</feature>
<dbReference type="AlphaFoldDB" id="A0A7Y2M251"/>
<dbReference type="Gene3D" id="2.60.120.260">
    <property type="entry name" value="Galactose-binding domain-like"/>
    <property type="match status" value="1"/>
</dbReference>
<dbReference type="EMBL" id="JABEMB010000027">
    <property type="protein sequence ID" value="NNH04942.1"/>
    <property type="molecule type" value="Genomic_DNA"/>
</dbReference>
<dbReference type="GO" id="GO:0004553">
    <property type="term" value="F:hydrolase activity, hydrolyzing O-glycosyl compounds"/>
    <property type="evidence" value="ECO:0007669"/>
    <property type="project" value="InterPro"/>
</dbReference>
<feature type="domain" description="Glycoside hydrolase family 2 immunoglobulin-like beta-sandwich" evidence="5">
    <location>
        <begin position="264"/>
        <end position="351"/>
    </location>
</feature>
<dbReference type="InterPro" id="IPR006102">
    <property type="entry name" value="Ig-like_GH2"/>
</dbReference>
<dbReference type="InterPro" id="IPR017853">
    <property type="entry name" value="GH"/>
</dbReference>
<keyword evidence="9" id="KW-1185">Reference proteome</keyword>
<keyword evidence="3" id="KW-0326">Glycosidase</keyword>
<dbReference type="InterPro" id="IPR036156">
    <property type="entry name" value="Beta-gal/glucu_dom_sf"/>
</dbReference>
<evidence type="ECO:0000313" key="9">
    <source>
        <dbReference type="Proteomes" id="UP000543598"/>
    </source>
</evidence>
<dbReference type="InterPro" id="IPR006103">
    <property type="entry name" value="Glyco_hydro_2_cat"/>
</dbReference>
<evidence type="ECO:0000259" key="6">
    <source>
        <dbReference type="Pfam" id="PF02836"/>
    </source>
</evidence>
<dbReference type="Pfam" id="PF02837">
    <property type="entry name" value="Glyco_hydro_2_N"/>
    <property type="match status" value="1"/>
</dbReference>
<dbReference type="PANTHER" id="PTHR42732">
    <property type="entry name" value="BETA-GALACTOSIDASE"/>
    <property type="match status" value="1"/>
</dbReference>
<dbReference type="Pfam" id="PF00703">
    <property type="entry name" value="Glyco_hydro_2"/>
    <property type="match status" value="1"/>
</dbReference>
<evidence type="ECO:0000256" key="2">
    <source>
        <dbReference type="ARBA" id="ARBA00022801"/>
    </source>
</evidence>
<dbReference type="InterPro" id="IPR006104">
    <property type="entry name" value="Glyco_hydro_2_N"/>
</dbReference>
<feature type="compositionally biased region" description="Basic residues" evidence="4">
    <location>
        <begin position="1"/>
        <end position="20"/>
    </location>
</feature>
<accession>A0A7Y2M251</accession>
<evidence type="ECO:0000256" key="3">
    <source>
        <dbReference type="ARBA" id="ARBA00023295"/>
    </source>
</evidence>
<proteinExistence type="inferred from homology"/>
<comment type="similarity">
    <text evidence="1">Belongs to the glycosyl hydrolase 2 family.</text>
</comment>
<gene>
    <name evidence="8" type="ORF">HLA99_13910</name>
</gene>
<sequence length="783" mass="89101">MRRAHPAAGLRRRARPRRRLPPLDRSPHRNPGKLRNPIVISLHEGRTSESLNGEWQYALDAADDGLAKGWSAATFDAADWRTLALPTNWYKTEIGDFFGTVWFRRTFTVPASFDGQRVFVRFGAVDYYADVWVNGHFLGSHEGMFNPFEFDVTDLVDREGENVVVLRDGAPRDETEYIQAVFSDNPLSDDYQRHQAKAISQIKGHMIDAMHRPGSMTKFRQDGTSGGPWGRVDLIARPHVYVDYVKLFTRIGIKKDWLGDQLDKPDGTALVSADVTIVNTTGRTVTTDATLTATPKTFEGSSAVSAPRRLTLQPGSNTVKLVVTISDAHLWWTWDHGSPDLYTATVAVGDDALDVTFGVKEVRQDEPTGHWYLNGKRVFLRGMRYITSQWLSEGTEQLWDDDLHKMLDMQINSIRIGSHVEPDRFYAKCDELGFLVWQVFPLHYCVSDSDDFVERAADMIRDMGQMLVNHASLGMWSVFKEPEIYLLPDKPNNYFRLCQILKETLATVDPTQWIHLGDYREGAQNLMIGGVQPGDIHLDEKVIEPQIVEFGAASIPVLETLKTFIPEDKLWPPHWDTWEYHGLFYDLAFDFAKIELGDSLEEFIDNYQSYEALVVKEQIEFFRQRKYEPVASMYLYYWSDSCPIIGSGLLDYYRRPYKVYDWMKAVYTRVLVSLERDVTPYVIGREKVYRPGTSFVAKLWVTNDLEHDLQDAAVSWAIRSSGGEVVASNALTGTIAADSVKRADHVVWAIPADAPLGEYRVELSARDAEGTLLSDNFLDFVVR</sequence>
<dbReference type="SUPFAM" id="SSF51445">
    <property type="entry name" value="(Trans)glycosidases"/>
    <property type="match status" value="1"/>
</dbReference>
<dbReference type="GO" id="GO:0005975">
    <property type="term" value="P:carbohydrate metabolic process"/>
    <property type="evidence" value="ECO:0007669"/>
    <property type="project" value="InterPro"/>
</dbReference>